<evidence type="ECO:0000313" key="2">
    <source>
        <dbReference type="Proteomes" id="UP001642484"/>
    </source>
</evidence>
<proteinExistence type="predicted"/>
<comment type="caution">
    <text evidence="1">The sequence shown here is derived from an EMBL/GenBank/DDBJ whole genome shotgun (WGS) entry which is preliminary data.</text>
</comment>
<gene>
    <name evidence="1" type="ORF">CCMP2556_LOCUS4837</name>
</gene>
<name>A0ABP0I7I1_9DINO</name>
<protein>
    <submittedName>
        <fullName evidence="1">Uncharacterized protein</fullName>
    </submittedName>
</protein>
<reference evidence="1 2" key="1">
    <citation type="submission" date="2024-02" db="EMBL/GenBank/DDBJ databases">
        <authorList>
            <person name="Chen Y."/>
            <person name="Shah S."/>
            <person name="Dougan E. K."/>
            <person name="Thang M."/>
            <person name="Chan C."/>
        </authorList>
    </citation>
    <scope>NUCLEOTIDE SEQUENCE [LARGE SCALE GENOMIC DNA]</scope>
</reference>
<evidence type="ECO:0000313" key="1">
    <source>
        <dbReference type="EMBL" id="CAK8997384.1"/>
    </source>
</evidence>
<dbReference type="Proteomes" id="UP001642484">
    <property type="component" value="Unassembled WGS sequence"/>
</dbReference>
<organism evidence="1 2">
    <name type="scientific">Durusdinium trenchii</name>
    <dbReference type="NCBI Taxonomy" id="1381693"/>
    <lineage>
        <taxon>Eukaryota</taxon>
        <taxon>Sar</taxon>
        <taxon>Alveolata</taxon>
        <taxon>Dinophyceae</taxon>
        <taxon>Suessiales</taxon>
        <taxon>Symbiodiniaceae</taxon>
        <taxon>Durusdinium</taxon>
    </lineage>
</organism>
<sequence>MREDLEVYFWNHKFEHLQSLGAKEIDGISPRLLAPASAVASGVLHAWGMALRKHYGQGSPNCLFELGWWAGLLTDGLGGIVFASTAPLMAVEILVPLTAVAQLSAAFICGVCMFGERSTTKQKAGFVLSVSSVGLLGCSRTKSYSHLPGSFWKLWLQPHVLWVHLFWVCTTVMCLVGISEQTGFAVLSAYFDGMQFLFTRTLAMTLENAGVHESVASLSLGKAFCALTAIYWQQHSLGAGLISIGGVLPLLQNLTQASLGATFFRDEVEITPAIVSAMIIAPVSVWLLAQTPEVHRAYRGALRQAGQAVKHRECHSRNLPSLLVRKPGNISDDHSKQETGED</sequence>
<accession>A0ABP0I7I1</accession>
<dbReference type="EMBL" id="CAXAMN010002025">
    <property type="protein sequence ID" value="CAK8997384.1"/>
    <property type="molecule type" value="Genomic_DNA"/>
</dbReference>
<keyword evidence="2" id="KW-1185">Reference proteome</keyword>